<evidence type="ECO:0000313" key="8">
    <source>
        <dbReference type="Proteomes" id="UP000516696"/>
    </source>
</evidence>
<dbReference type="EMBL" id="UFYW01000001">
    <property type="protein sequence ID" value="STD84186.1"/>
    <property type="molecule type" value="Genomic_DNA"/>
</dbReference>
<gene>
    <name evidence="4" type="ORF">EGM181_02500</name>
    <name evidence="3" type="ORF">GTI89_07140</name>
    <name evidence="2" type="ORF">HWH42_04150</name>
    <name evidence="5" type="ORF">NCTC12360_02713</name>
</gene>
<dbReference type="RefSeq" id="WP_003128705.1">
    <property type="nucleotide sequence ID" value="NZ_BSYC01000002.1"/>
</dbReference>
<evidence type="ECO:0000313" key="3">
    <source>
        <dbReference type="EMBL" id="MXS25828.1"/>
    </source>
</evidence>
<dbReference type="Proteomes" id="UP000571857">
    <property type="component" value="Unassembled WGS sequence"/>
</dbReference>
<name>A0A1L8U318_ENTGA</name>
<comment type="similarity">
    <text evidence="1">Belongs to the LOR family.</text>
</comment>
<dbReference type="EMBL" id="CP050485">
    <property type="protein sequence ID" value="QOG26215.1"/>
    <property type="molecule type" value="Genomic_DNA"/>
</dbReference>
<dbReference type="SUPFAM" id="SSF54518">
    <property type="entry name" value="Tubby C-terminal domain-like"/>
    <property type="match status" value="1"/>
</dbReference>
<dbReference type="InterPro" id="IPR007612">
    <property type="entry name" value="LOR"/>
</dbReference>
<reference evidence="4 8" key="3">
    <citation type="submission" date="2020-03" db="EMBL/GenBank/DDBJ databases">
        <title>Characterization of ganglioside-mimicking enterococci.</title>
        <authorList>
            <person name="Patry R.T."/>
            <person name="Nothaft H."/>
            <person name="Bridger R."/>
            <person name="Shajahan A."/>
            <person name="Huynh S."/>
            <person name="Sanchez S."/>
            <person name="Azadi P."/>
            <person name="Cooper K."/>
            <person name="Miller W.G."/>
            <person name="Parker C.T."/>
            <person name="Wells L."/>
            <person name="Szymanski C.M."/>
        </authorList>
    </citation>
    <scope>NUCLEOTIDE SEQUENCE [LARGE SCALE GENOMIC DNA]</scope>
    <source>
        <strain evidence="4 8">EGM181</strain>
    </source>
</reference>
<dbReference type="Proteomes" id="UP000254807">
    <property type="component" value="Unassembled WGS sequence"/>
</dbReference>
<keyword evidence="6" id="KW-1185">Reference proteome</keyword>
<dbReference type="Pfam" id="PF04525">
    <property type="entry name" value="LOR"/>
    <property type="match status" value="1"/>
</dbReference>
<accession>A0A1L8U318</accession>
<dbReference type="EMBL" id="WVTI01000004">
    <property type="protein sequence ID" value="MXS25828.1"/>
    <property type="molecule type" value="Genomic_DNA"/>
</dbReference>
<dbReference type="Proteomes" id="UP000439965">
    <property type="component" value="Unassembled WGS sequence"/>
</dbReference>
<dbReference type="EMBL" id="JABXJK010000013">
    <property type="protein sequence ID" value="MBA0971791.1"/>
    <property type="molecule type" value="Genomic_DNA"/>
</dbReference>
<reference evidence="5 6" key="1">
    <citation type="submission" date="2018-06" db="EMBL/GenBank/DDBJ databases">
        <authorList>
            <consortium name="Pathogen Informatics"/>
            <person name="Doyle S."/>
        </authorList>
    </citation>
    <scope>NUCLEOTIDE SEQUENCE [LARGE SCALE GENOMIC DNA]</scope>
    <source>
        <strain evidence="5 6">NCTC12360</strain>
    </source>
</reference>
<evidence type="ECO:0000313" key="7">
    <source>
        <dbReference type="Proteomes" id="UP000439965"/>
    </source>
</evidence>
<evidence type="ECO:0000313" key="9">
    <source>
        <dbReference type="Proteomes" id="UP000571857"/>
    </source>
</evidence>
<dbReference type="AlphaFoldDB" id="A0A1L8U318"/>
<proteinExistence type="inferred from homology"/>
<evidence type="ECO:0000313" key="5">
    <source>
        <dbReference type="EMBL" id="STD84186.1"/>
    </source>
</evidence>
<dbReference type="OrthoDB" id="652307at2"/>
<dbReference type="Proteomes" id="UP000516696">
    <property type="component" value="Chromosome"/>
</dbReference>
<reference evidence="2 9" key="4">
    <citation type="submission" date="2020-06" db="EMBL/GenBank/DDBJ databases">
        <title>Crossreactivity between MHC class I-restricted antigens from cancer cells and an enterococcal bacteriophage.</title>
        <authorList>
            <person name="Fluckiger A."/>
            <person name="Daillere R."/>
            <person name="Sassi M."/>
            <person name="Cattoir V."/>
            <person name="Kroemer G."/>
            <person name="Zitvogel L."/>
        </authorList>
    </citation>
    <scope>NUCLEOTIDE SEQUENCE [LARGE SCALE GENOMIC DNA]</scope>
    <source>
        <strain evidence="2 9">EG4</strain>
    </source>
</reference>
<dbReference type="Gene3D" id="2.40.160.200">
    <property type="entry name" value="LURP1-related"/>
    <property type="match status" value="1"/>
</dbReference>
<evidence type="ECO:0000256" key="1">
    <source>
        <dbReference type="ARBA" id="ARBA00005437"/>
    </source>
</evidence>
<evidence type="ECO:0000313" key="6">
    <source>
        <dbReference type="Proteomes" id="UP000254807"/>
    </source>
</evidence>
<organism evidence="3 7">
    <name type="scientific">Enterococcus gallinarum</name>
    <dbReference type="NCBI Taxonomy" id="1353"/>
    <lineage>
        <taxon>Bacteria</taxon>
        <taxon>Bacillati</taxon>
        <taxon>Bacillota</taxon>
        <taxon>Bacilli</taxon>
        <taxon>Lactobacillales</taxon>
        <taxon>Enterococcaceae</taxon>
        <taxon>Enterococcus</taxon>
    </lineage>
</organism>
<dbReference type="InterPro" id="IPR025659">
    <property type="entry name" value="Tubby-like_C"/>
</dbReference>
<dbReference type="InterPro" id="IPR038595">
    <property type="entry name" value="LOR_sf"/>
</dbReference>
<protein>
    <submittedName>
        <fullName evidence="2">LURP-one-related family protein</fullName>
    </submittedName>
    <submittedName>
        <fullName evidence="5">Protein of uncharacterized function (DUF567)</fullName>
    </submittedName>
</protein>
<evidence type="ECO:0000313" key="2">
    <source>
        <dbReference type="EMBL" id="MBA0971791.1"/>
    </source>
</evidence>
<evidence type="ECO:0000313" key="4">
    <source>
        <dbReference type="EMBL" id="QOG26215.1"/>
    </source>
</evidence>
<reference evidence="3 7" key="2">
    <citation type="submission" date="2019-04" db="EMBL/GenBank/DDBJ databases">
        <title>Step-wise assembly of the neonatal virome modulated by breast feeding.</title>
        <authorList>
            <person name="Liang G."/>
            <person name="Bushman F."/>
        </authorList>
    </citation>
    <scope>NUCLEOTIDE SEQUENCE [LARGE SCALE GENOMIC DNA]</scope>
    <source>
        <strain evidence="3 7">E3404</strain>
    </source>
</reference>
<sequence>MKKLYIKQKVFSIGEKFTVMDEQQKPRYFVEGSFMKIPKSFAIYDERQQQIGEVTKKVFSLLPKFFVEVHGEEAIVLEKEFTLFKARYSIHAQGIEIQGNWWDMDFVVNRQGRQIAEIHKRWISWGDTYEVTVYEEDLEDLIICLVIAIDRVKADDGAAASSAST</sequence>